<dbReference type="OrthoDB" id="9790745at2"/>
<organism evidence="1 2">
    <name type="scientific">Aliidiomarina taiwanensis</name>
    <dbReference type="NCBI Taxonomy" id="946228"/>
    <lineage>
        <taxon>Bacteria</taxon>
        <taxon>Pseudomonadati</taxon>
        <taxon>Pseudomonadota</taxon>
        <taxon>Gammaproteobacteria</taxon>
        <taxon>Alteromonadales</taxon>
        <taxon>Idiomarinaceae</taxon>
        <taxon>Aliidiomarina</taxon>
    </lineage>
</organism>
<dbReference type="InterPro" id="IPR052552">
    <property type="entry name" value="YeaO-like"/>
</dbReference>
<evidence type="ECO:0000313" key="2">
    <source>
        <dbReference type="Proteomes" id="UP000286976"/>
    </source>
</evidence>
<protein>
    <submittedName>
        <fullName evidence="1">DUF488 domain-containing protein</fullName>
    </submittedName>
</protein>
<name>A0A432XA76_9GAMM</name>
<dbReference type="Proteomes" id="UP000286976">
    <property type="component" value="Unassembled WGS sequence"/>
</dbReference>
<dbReference type="Pfam" id="PF22752">
    <property type="entry name" value="DUF488-N3i"/>
    <property type="match status" value="1"/>
</dbReference>
<reference evidence="1 2" key="1">
    <citation type="journal article" date="2011" name="Front. Microbiol.">
        <title>Genomic signatures of strain selection and enhancement in Bacillus atrophaeus var. globigii, a historical biowarfare simulant.</title>
        <authorList>
            <person name="Gibbons H.S."/>
            <person name="Broomall S.M."/>
            <person name="McNew L.A."/>
            <person name="Daligault H."/>
            <person name="Chapman C."/>
            <person name="Bruce D."/>
            <person name="Karavis M."/>
            <person name="Krepps M."/>
            <person name="McGregor P.A."/>
            <person name="Hong C."/>
            <person name="Park K.H."/>
            <person name="Akmal A."/>
            <person name="Feldman A."/>
            <person name="Lin J.S."/>
            <person name="Chang W.E."/>
            <person name="Higgs B.W."/>
            <person name="Demirev P."/>
            <person name="Lindquist J."/>
            <person name="Liem A."/>
            <person name="Fochler E."/>
            <person name="Read T.D."/>
            <person name="Tapia R."/>
            <person name="Johnson S."/>
            <person name="Bishop-Lilly K.A."/>
            <person name="Detter C."/>
            <person name="Han C."/>
            <person name="Sozhamannan S."/>
            <person name="Rosenzweig C.N."/>
            <person name="Skowronski E.W."/>
        </authorList>
    </citation>
    <scope>NUCLEOTIDE SEQUENCE [LARGE SCALE GENOMIC DNA]</scope>
    <source>
        <strain evidence="1 2">AIT1</strain>
    </source>
</reference>
<accession>A0A432XA76</accession>
<dbReference type="AlphaFoldDB" id="A0A432XA76"/>
<gene>
    <name evidence="1" type="ORF">CWE15_03710</name>
</gene>
<keyword evidence="2" id="KW-1185">Reference proteome</keyword>
<dbReference type="EMBL" id="PIPQ01000001">
    <property type="protein sequence ID" value="RUO44287.1"/>
    <property type="molecule type" value="Genomic_DNA"/>
</dbReference>
<proteinExistence type="predicted"/>
<sequence>MNIHLHRIYEDGAPQGYRVLVERLWPRGISKEEASLDAHWKDIAPSNELRKWFSHDAAKWGEFRNKYLSELSDNKSQVKSLLAEAEGRNLVLLYGSKDKQHNSAQVLKDYLQMLS</sequence>
<dbReference type="RefSeq" id="WP_126756689.1">
    <property type="nucleotide sequence ID" value="NZ_PIPQ01000001.1"/>
</dbReference>
<dbReference type="PANTHER" id="PTHR36849:SF1">
    <property type="entry name" value="CYTOPLASMIC PROTEIN"/>
    <property type="match status" value="1"/>
</dbReference>
<dbReference type="PANTHER" id="PTHR36849">
    <property type="entry name" value="CYTOPLASMIC PROTEIN-RELATED"/>
    <property type="match status" value="1"/>
</dbReference>
<evidence type="ECO:0000313" key="1">
    <source>
        <dbReference type="EMBL" id="RUO44287.1"/>
    </source>
</evidence>
<comment type="caution">
    <text evidence="1">The sequence shown here is derived from an EMBL/GenBank/DDBJ whole genome shotgun (WGS) entry which is preliminary data.</text>
</comment>